<dbReference type="SMART" id="SM00343">
    <property type="entry name" value="ZnF_C2HC"/>
    <property type="match status" value="2"/>
</dbReference>
<evidence type="ECO:0000259" key="2">
    <source>
        <dbReference type="SMART" id="SM00343"/>
    </source>
</evidence>
<accession>A0AAD8I854</accession>
<proteinExistence type="predicted"/>
<reference evidence="3" key="2">
    <citation type="submission" date="2023-05" db="EMBL/GenBank/DDBJ databases">
        <authorList>
            <person name="Schelkunov M.I."/>
        </authorList>
    </citation>
    <scope>NUCLEOTIDE SEQUENCE</scope>
    <source>
        <strain evidence="3">Hsosn_3</strain>
        <tissue evidence="3">Leaf</tissue>
    </source>
</reference>
<dbReference type="InterPro" id="IPR001878">
    <property type="entry name" value="Znf_CCHC"/>
</dbReference>
<feature type="compositionally biased region" description="Basic and acidic residues" evidence="1">
    <location>
        <begin position="40"/>
        <end position="50"/>
    </location>
</feature>
<feature type="compositionally biased region" description="Basic residues" evidence="1">
    <location>
        <begin position="150"/>
        <end position="162"/>
    </location>
</feature>
<dbReference type="GO" id="GO:0008270">
    <property type="term" value="F:zinc ion binding"/>
    <property type="evidence" value="ECO:0007669"/>
    <property type="project" value="InterPro"/>
</dbReference>
<protein>
    <recommendedName>
        <fullName evidence="2">CCHC-type domain-containing protein</fullName>
    </recommendedName>
</protein>
<organism evidence="3 4">
    <name type="scientific">Heracleum sosnowskyi</name>
    <dbReference type="NCBI Taxonomy" id="360622"/>
    <lineage>
        <taxon>Eukaryota</taxon>
        <taxon>Viridiplantae</taxon>
        <taxon>Streptophyta</taxon>
        <taxon>Embryophyta</taxon>
        <taxon>Tracheophyta</taxon>
        <taxon>Spermatophyta</taxon>
        <taxon>Magnoliopsida</taxon>
        <taxon>eudicotyledons</taxon>
        <taxon>Gunneridae</taxon>
        <taxon>Pentapetalae</taxon>
        <taxon>asterids</taxon>
        <taxon>campanulids</taxon>
        <taxon>Apiales</taxon>
        <taxon>Apiaceae</taxon>
        <taxon>Apioideae</taxon>
        <taxon>apioid superclade</taxon>
        <taxon>Tordylieae</taxon>
        <taxon>Tordyliinae</taxon>
        <taxon>Heracleum</taxon>
    </lineage>
</organism>
<dbReference type="GO" id="GO:0003676">
    <property type="term" value="F:nucleic acid binding"/>
    <property type="evidence" value="ECO:0007669"/>
    <property type="project" value="InterPro"/>
</dbReference>
<feature type="compositionally biased region" description="Basic residues" evidence="1">
    <location>
        <begin position="414"/>
        <end position="426"/>
    </location>
</feature>
<feature type="compositionally biased region" description="Basic and acidic residues" evidence="1">
    <location>
        <begin position="100"/>
        <end position="110"/>
    </location>
</feature>
<feature type="compositionally biased region" description="Polar residues" evidence="1">
    <location>
        <begin position="137"/>
        <end position="149"/>
    </location>
</feature>
<keyword evidence="4" id="KW-1185">Reference proteome</keyword>
<evidence type="ECO:0000313" key="4">
    <source>
        <dbReference type="Proteomes" id="UP001237642"/>
    </source>
</evidence>
<reference evidence="3" key="1">
    <citation type="submission" date="2023-02" db="EMBL/GenBank/DDBJ databases">
        <title>Genome of toxic invasive species Heracleum sosnowskyi carries increased number of genes despite the absence of recent whole-genome duplications.</title>
        <authorList>
            <person name="Schelkunov M."/>
            <person name="Shtratnikova V."/>
            <person name="Makarenko M."/>
            <person name="Klepikova A."/>
            <person name="Omelchenko D."/>
            <person name="Novikova G."/>
            <person name="Obukhova E."/>
            <person name="Bogdanov V."/>
            <person name="Penin A."/>
            <person name="Logacheva M."/>
        </authorList>
    </citation>
    <scope>NUCLEOTIDE SEQUENCE</scope>
    <source>
        <strain evidence="3">Hsosn_3</strain>
        <tissue evidence="3">Leaf</tissue>
    </source>
</reference>
<comment type="caution">
    <text evidence="3">The sequence shown here is derived from an EMBL/GenBank/DDBJ whole genome shotgun (WGS) entry which is preliminary data.</text>
</comment>
<dbReference type="Proteomes" id="UP001237642">
    <property type="component" value="Unassembled WGS sequence"/>
</dbReference>
<dbReference type="AlphaFoldDB" id="A0AAD8I854"/>
<dbReference type="EMBL" id="JAUIZM010000006">
    <property type="protein sequence ID" value="KAK1380261.1"/>
    <property type="molecule type" value="Genomic_DNA"/>
</dbReference>
<feature type="domain" description="CCHC-type" evidence="2">
    <location>
        <begin position="388"/>
        <end position="404"/>
    </location>
</feature>
<evidence type="ECO:0000313" key="3">
    <source>
        <dbReference type="EMBL" id="KAK1380261.1"/>
    </source>
</evidence>
<feature type="domain" description="CCHC-type" evidence="2">
    <location>
        <begin position="124"/>
        <end position="140"/>
    </location>
</feature>
<feature type="compositionally biased region" description="Basic and acidic residues" evidence="1">
    <location>
        <begin position="364"/>
        <end position="376"/>
    </location>
</feature>
<gene>
    <name evidence="3" type="ORF">POM88_027005</name>
</gene>
<feature type="region of interest" description="Disordered" evidence="1">
    <location>
        <begin position="337"/>
        <end position="439"/>
    </location>
</feature>
<feature type="compositionally biased region" description="Polar residues" evidence="1">
    <location>
        <begin position="401"/>
        <end position="413"/>
    </location>
</feature>
<feature type="region of interest" description="Disordered" evidence="1">
    <location>
        <begin position="28"/>
        <end position="50"/>
    </location>
</feature>
<name>A0AAD8I854_9APIA</name>
<evidence type="ECO:0000256" key="1">
    <source>
        <dbReference type="SAM" id="MobiDB-lite"/>
    </source>
</evidence>
<sequence length="456" mass="52636">MIDFGSDFNDFSFTQFEEDERIERIEQIREEREYGDEGEELPKEDEGVEDDKLIFEGDSCNVDSSYSDVDILPKKKKRIPPPNPPYRTRTRKTGRYSMLRRVDQEKKLEEEGVQPDEGTSKVRTCTKCKQVGHNKGTCKNESVDTNNGKKPTRDKKNGKKPNVKPPVQQPNFKSSLVKHVLRYRLLQLMEVLEKDEEVPVVDEPVLPVGIEIPNYGASSKYFTIKVHHGGDFDDDLNGYHGGEISYFDMCARWHFNICLNLYTTDSMIDFGSDFNDFSFTQFEEDERIERIEQIREEREYGDEGEELPKEDEGVEDDKLIFEGDSCNVDSSYSDVDILPKKKKRIPPPNPPYRTRKRGRYSMLRRVDQEKKLKEEGVQPDEGTSKVRTCTKCKQVGHNKGTCKNESVDTNNGKKPTRDKKNGKKPNVKPPVQQPNFKSSLVKHVLRSTLLQLMEVS</sequence>
<feature type="region of interest" description="Disordered" evidence="1">
    <location>
        <begin position="66"/>
        <end position="171"/>
    </location>
</feature>